<sequence>MENYRNTKELFTKYLNNSISKDEYDALLDYFRKEEDDGELHQLVTDAISNEVQEHDPIRLDKAVDIVAIRLRNKLQTRKRFRLKKYLPYAAAILLFSIAANAYYVFIRHKTKIEEQHIVVSAEDIKPGRNAATLTLADGKKIFLNDVSVGAITKDQGISVSKTKSGELVYTLREANGIPANTINTLSTANGETYQIVLSDGTRVWINAATTIQYYANLGASRSRNVKLLAGEAYFEVQKDKNRPFIVETPSQKVEVLGTHFNINSYADEEKTVTTLAEGSVKVSTSGDRVRHFILKPGQQSLNSNNNIQVKQADLQVALAWKDGKIYFKDAPIQEVLRQVSRWYNIQVEYQGAPTEEVFNGGIKRSANLSGVLRILELSNVNFKLIKRNNNNVLIVTKTN</sequence>
<keyword evidence="1" id="KW-0812">Transmembrane</keyword>
<dbReference type="PANTHER" id="PTHR30273">
    <property type="entry name" value="PERIPLASMIC SIGNAL SENSOR AND SIGMA FACTOR ACTIVATOR FECR-RELATED"/>
    <property type="match status" value="1"/>
</dbReference>
<feature type="transmembrane region" description="Helical" evidence="1">
    <location>
        <begin position="86"/>
        <end position="106"/>
    </location>
</feature>
<accession>A0ABM7BA46</accession>
<reference evidence="4 5" key="1">
    <citation type="submission" date="2018-11" db="EMBL/GenBank/DDBJ databases">
        <title>Proposal to divide the Flavobacteriaceae and reorganize its genera based on Amino Acid Identity values calculated from whole genome sequences.</title>
        <authorList>
            <person name="Nicholson A.C."/>
            <person name="Gulvik C.A."/>
            <person name="Whitney A.M."/>
            <person name="Humrighouse B.W."/>
            <person name="Bell M."/>
            <person name="Holmes B."/>
            <person name="Steigerwalt A.G."/>
            <person name="Villarma A."/>
            <person name="Sheth M."/>
            <person name="Batra D."/>
            <person name="Pryor J."/>
            <person name="Bernardet J.-F."/>
            <person name="Hugo C."/>
            <person name="Kampfer P."/>
            <person name="Newman J."/>
            <person name="McQuiston J.R."/>
        </authorList>
    </citation>
    <scope>NUCLEOTIDE SEQUENCE [LARGE SCALE GENOMIC DNA]</scope>
    <source>
        <strain evidence="4 5">H5143</strain>
    </source>
</reference>
<dbReference type="Gene3D" id="3.55.50.30">
    <property type="match status" value="1"/>
</dbReference>
<evidence type="ECO:0000313" key="4">
    <source>
        <dbReference type="EMBL" id="AZA95616.1"/>
    </source>
</evidence>
<dbReference type="Gene3D" id="2.60.120.1440">
    <property type="match status" value="1"/>
</dbReference>
<keyword evidence="5" id="KW-1185">Reference proteome</keyword>
<dbReference type="RefSeq" id="WP_123860811.1">
    <property type="nucleotide sequence ID" value="NZ_CP033912.1"/>
</dbReference>
<feature type="domain" description="FecR protein" evidence="2">
    <location>
        <begin position="185"/>
        <end position="282"/>
    </location>
</feature>
<dbReference type="Proteomes" id="UP000281741">
    <property type="component" value="Chromosome"/>
</dbReference>
<evidence type="ECO:0000313" key="5">
    <source>
        <dbReference type="Proteomes" id="UP000281741"/>
    </source>
</evidence>
<protein>
    <submittedName>
        <fullName evidence="4">FecR family protein</fullName>
    </submittedName>
</protein>
<evidence type="ECO:0000259" key="3">
    <source>
        <dbReference type="Pfam" id="PF16344"/>
    </source>
</evidence>
<organism evidence="4 5">
    <name type="scientific">Chryseobacterium shandongense</name>
    <dbReference type="NCBI Taxonomy" id="1493872"/>
    <lineage>
        <taxon>Bacteria</taxon>
        <taxon>Pseudomonadati</taxon>
        <taxon>Bacteroidota</taxon>
        <taxon>Flavobacteriia</taxon>
        <taxon>Flavobacteriales</taxon>
        <taxon>Weeksellaceae</taxon>
        <taxon>Chryseobacterium group</taxon>
        <taxon>Chryseobacterium</taxon>
    </lineage>
</organism>
<keyword evidence="1" id="KW-0472">Membrane</keyword>
<dbReference type="PANTHER" id="PTHR30273:SF2">
    <property type="entry name" value="PROTEIN FECR"/>
    <property type="match status" value="1"/>
</dbReference>
<dbReference type="InterPro" id="IPR006860">
    <property type="entry name" value="FecR"/>
</dbReference>
<evidence type="ECO:0000259" key="2">
    <source>
        <dbReference type="Pfam" id="PF04773"/>
    </source>
</evidence>
<keyword evidence="1" id="KW-1133">Transmembrane helix</keyword>
<dbReference type="Pfam" id="PF16344">
    <property type="entry name" value="FecR_C"/>
    <property type="match status" value="1"/>
</dbReference>
<dbReference type="InterPro" id="IPR032508">
    <property type="entry name" value="FecR_C"/>
</dbReference>
<proteinExistence type="predicted"/>
<gene>
    <name evidence="4" type="ORF">EG353_08575</name>
</gene>
<dbReference type="EMBL" id="CP033912">
    <property type="protein sequence ID" value="AZA95616.1"/>
    <property type="molecule type" value="Genomic_DNA"/>
</dbReference>
<feature type="domain" description="Protein FecR C-terminal" evidence="3">
    <location>
        <begin position="325"/>
        <end position="393"/>
    </location>
</feature>
<dbReference type="InterPro" id="IPR012373">
    <property type="entry name" value="Ferrdict_sens_TM"/>
</dbReference>
<name>A0ABM7BA46_9FLAO</name>
<dbReference type="Pfam" id="PF04773">
    <property type="entry name" value="FecR"/>
    <property type="match status" value="1"/>
</dbReference>
<evidence type="ECO:0000256" key="1">
    <source>
        <dbReference type="SAM" id="Phobius"/>
    </source>
</evidence>